<feature type="chain" id="PRO_5045967366" evidence="1">
    <location>
        <begin position="19"/>
        <end position="143"/>
    </location>
</feature>
<sequence>MNRLFLLPVLSASVLGLAACGSPEPDAVEATPGGEPVAVSDTRADTAATQTALALGLTRAELEEADLLSPGPEFTDLGDVETLVLDAAGKVTGLVIDLEGVDKDVVVPIDAVTSLRRETEIDLTTTMTAAQLQALPAYTGPGA</sequence>
<gene>
    <name evidence="3" type="ORF">ACFPIE_04425</name>
</gene>
<dbReference type="InterPro" id="IPR027275">
    <property type="entry name" value="PRC-brl_dom"/>
</dbReference>
<dbReference type="EMBL" id="JBHSLF010000009">
    <property type="protein sequence ID" value="MFC5343147.1"/>
    <property type="molecule type" value="Genomic_DNA"/>
</dbReference>
<name>A0ABW0FP72_9CAUL</name>
<evidence type="ECO:0000256" key="1">
    <source>
        <dbReference type="SAM" id="SignalP"/>
    </source>
</evidence>
<feature type="domain" description="PRC-barrel" evidence="2">
    <location>
        <begin position="76"/>
        <end position="114"/>
    </location>
</feature>
<dbReference type="PROSITE" id="PS51257">
    <property type="entry name" value="PROKAR_LIPOPROTEIN"/>
    <property type="match status" value="1"/>
</dbReference>
<dbReference type="Proteomes" id="UP001596152">
    <property type="component" value="Unassembled WGS sequence"/>
</dbReference>
<evidence type="ECO:0000313" key="4">
    <source>
        <dbReference type="Proteomes" id="UP001596152"/>
    </source>
</evidence>
<dbReference type="RefSeq" id="WP_374039139.1">
    <property type="nucleotide sequence ID" value="NZ_CP169082.1"/>
</dbReference>
<keyword evidence="4" id="KW-1185">Reference proteome</keyword>
<organism evidence="3 4">
    <name type="scientific">Brevundimonas staleyi</name>
    <dbReference type="NCBI Taxonomy" id="74326"/>
    <lineage>
        <taxon>Bacteria</taxon>
        <taxon>Pseudomonadati</taxon>
        <taxon>Pseudomonadota</taxon>
        <taxon>Alphaproteobacteria</taxon>
        <taxon>Caulobacterales</taxon>
        <taxon>Caulobacteraceae</taxon>
        <taxon>Brevundimonas</taxon>
    </lineage>
</organism>
<dbReference type="InterPro" id="IPR011033">
    <property type="entry name" value="PRC_barrel-like_sf"/>
</dbReference>
<dbReference type="Gene3D" id="2.30.30.240">
    <property type="entry name" value="PRC-barrel domain"/>
    <property type="match status" value="1"/>
</dbReference>
<dbReference type="Pfam" id="PF05239">
    <property type="entry name" value="PRC"/>
    <property type="match status" value="1"/>
</dbReference>
<comment type="caution">
    <text evidence="3">The sequence shown here is derived from an EMBL/GenBank/DDBJ whole genome shotgun (WGS) entry which is preliminary data.</text>
</comment>
<evidence type="ECO:0000313" key="3">
    <source>
        <dbReference type="EMBL" id="MFC5343147.1"/>
    </source>
</evidence>
<accession>A0ABW0FP72</accession>
<keyword evidence="1" id="KW-0732">Signal</keyword>
<feature type="signal peptide" evidence="1">
    <location>
        <begin position="1"/>
        <end position="18"/>
    </location>
</feature>
<reference evidence="4" key="1">
    <citation type="journal article" date="2019" name="Int. J. Syst. Evol. Microbiol.">
        <title>The Global Catalogue of Microorganisms (GCM) 10K type strain sequencing project: providing services to taxonomists for standard genome sequencing and annotation.</title>
        <authorList>
            <consortium name="The Broad Institute Genomics Platform"/>
            <consortium name="The Broad Institute Genome Sequencing Center for Infectious Disease"/>
            <person name="Wu L."/>
            <person name="Ma J."/>
        </authorList>
    </citation>
    <scope>NUCLEOTIDE SEQUENCE [LARGE SCALE GENOMIC DNA]</scope>
    <source>
        <strain evidence="4">JCM 12125</strain>
    </source>
</reference>
<protein>
    <submittedName>
        <fullName evidence="3">PRC-barrel domain-containing protein</fullName>
    </submittedName>
</protein>
<proteinExistence type="predicted"/>
<dbReference type="SUPFAM" id="SSF50346">
    <property type="entry name" value="PRC-barrel domain"/>
    <property type="match status" value="1"/>
</dbReference>
<evidence type="ECO:0000259" key="2">
    <source>
        <dbReference type="Pfam" id="PF05239"/>
    </source>
</evidence>